<dbReference type="InParanoid" id="G2Y4T3"/>
<evidence type="ECO:0000313" key="1">
    <source>
        <dbReference type="EMBL" id="CCD47673.1"/>
    </source>
</evidence>
<sequence>MEEEEVVTRLLHAIQPNISRTYNHRRVIWQGRDIFPSLIGIVLQLLKFRALLISVNDMRTQYLQIFTTMVRHFV</sequence>
<accession>G2Y4T3</accession>
<dbReference type="HOGENOM" id="CLU_2687515_0_0_1"/>
<dbReference type="EMBL" id="FQ790287">
    <property type="protein sequence ID" value="CCD47673.1"/>
    <property type="molecule type" value="Genomic_DNA"/>
</dbReference>
<reference evidence="2" key="1">
    <citation type="journal article" date="2011" name="PLoS Genet.">
        <title>Genomic analysis of the necrotrophic fungal pathogens Sclerotinia sclerotiorum and Botrytis cinerea.</title>
        <authorList>
            <person name="Amselem J."/>
            <person name="Cuomo C.A."/>
            <person name="van Kan J.A."/>
            <person name="Viaud M."/>
            <person name="Benito E.P."/>
            <person name="Couloux A."/>
            <person name="Coutinho P.M."/>
            <person name="de Vries R.P."/>
            <person name="Dyer P.S."/>
            <person name="Fillinger S."/>
            <person name="Fournier E."/>
            <person name="Gout L."/>
            <person name="Hahn M."/>
            <person name="Kohn L."/>
            <person name="Lapalu N."/>
            <person name="Plummer K.M."/>
            <person name="Pradier J.M."/>
            <person name="Quevillon E."/>
            <person name="Sharon A."/>
            <person name="Simon A."/>
            <person name="ten Have A."/>
            <person name="Tudzynski B."/>
            <person name="Tudzynski P."/>
            <person name="Wincker P."/>
            <person name="Andrew M."/>
            <person name="Anthouard V."/>
            <person name="Beever R.E."/>
            <person name="Beffa R."/>
            <person name="Benoit I."/>
            <person name="Bouzid O."/>
            <person name="Brault B."/>
            <person name="Chen Z."/>
            <person name="Choquer M."/>
            <person name="Collemare J."/>
            <person name="Cotton P."/>
            <person name="Danchin E.G."/>
            <person name="Da Silva C."/>
            <person name="Gautier A."/>
            <person name="Giraud C."/>
            <person name="Giraud T."/>
            <person name="Gonzalez C."/>
            <person name="Grossetete S."/>
            <person name="Guldener U."/>
            <person name="Henrissat B."/>
            <person name="Howlett B.J."/>
            <person name="Kodira C."/>
            <person name="Kretschmer M."/>
            <person name="Lappartient A."/>
            <person name="Leroch M."/>
            <person name="Levis C."/>
            <person name="Mauceli E."/>
            <person name="Neuveglise C."/>
            <person name="Oeser B."/>
            <person name="Pearson M."/>
            <person name="Poulain J."/>
            <person name="Poussereau N."/>
            <person name="Quesneville H."/>
            <person name="Rascle C."/>
            <person name="Schumacher J."/>
            <person name="Segurens B."/>
            <person name="Sexton A."/>
            <person name="Silva E."/>
            <person name="Sirven C."/>
            <person name="Soanes D.M."/>
            <person name="Talbot N.J."/>
            <person name="Templeton M."/>
            <person name="Yandava C."/>
            <person name="Yarden O."/>
            <person name="Zeng Q."/>
            <person name="Rollins J.A."/>
            <person name="Lebrun M.H."/>
            <person name="Dickman M."/>
        </authorList>
    </citation>
    <scope>NUCLEOTIDE SEQUENCE [LARGE SCALE GENOMIC DNA]</scope>
    <source>
        <strain evidence="2">T4</strain>
    </source>
</reference>
<evidence type="ECO:0000313" key="2">
    <source>
        <dbReference type="Proteomes" id="UP000008177"/>
    </source>
</evidence>
<dbReference type="AlphaFoldDB" id="G2Y4T3"/>
<proteinExistence type="predicted"/>
<protein>
    <submittedName>
        <fullName evidence="1">Uncharacterized protein</fullName>
    </submittedName>
</protein>
<name>G2Y4T3_BOTF4</name>
<dbReference type="Proteomes" id="UP000008177">
    <property type="component" value="Unplaced contigs"/>
</dbReference>
<organism evidence="1 2">
    <name type="scientific">Botryotinia fuckeliana (strain T4)</name>
    <name type="common">Noble rot fungus</name>
    <name type="synonym">Botrytis cinerea</name>
    <dbReference type="NCBI Taxonomy" id="999810"/>
    <lineage>
        <taxon>Eukaryota</taxon>
        <taxon>Fungi</taxon>
        <taxon>Dikarya</taxon>
        <taxon>Ascomycota</taxon>
        <taxon>Pezizomycotina</taxon>
        <taxon>Leotiomycetes</taxon>
        <taxon>Helotiales</taxon>
        <taxon>Sclerotiniaceae</taxon>
        <taxon>Botrytis</taxon>
    </lineage>
</organism>
<gene>
    <name evidence="1" type="ORF">BofuT4_uP036530.1</name>
</gene>